<dbReference type="GO" id="GO:0046168">
    <property type="term" value="P:glycerol-3-phosphate catabolic process"/>
    <property type="evidence" value="ECO:0007669"/>
    <property type="project" value="TreeGrafter"/>
</dbReference>
<proteinExistence type="inferred from homology"/>
<dbReference type="RefSeq" id="WP_154546549.1">
    <property type="nucleotide sequence ID" value="NZ_VUMY01000026.1"/>
</dbReference>
<dbReference type="PRINTS" id="PR01001">
    <property type="entry name" value="FADG3PDH"/>
</dbReference>
<keyword evidence="5 8" id="KW-0560">Oxidoreductase</keyword>
<evidence type="ECO:0000256" key="6">
    <source>
        <dbReference type="SAM" id="MobiDB-lite"/>
    </source>
</evidence>
<dbReference type="SUPFAM" id="SSF51905">
    <property type="entry name" value="FAD/NAD(P)-binding domain"/>
    <property type="match status" value="1"/>
</dbReference>
<dbReference type="Gene3D" id="1.10.10.1100">
    <property type="entry name" value="BFD-like [2Fe-2S]-binding domain"/>
    <property type="match status" value="1"/>
</dbReference>
<dbReference type="NCBIfam" id="TIGR03377">
    <property type="entry name" value="glycerol3P_GlpA"/>
    <property type="match status" value="1"/>
</dbReference>
<comment type="caution">
    <text evidence="8">The sequence shown here is derived from an EMBL/GenBank/DDBJ whole genome shotgun (WGS) entry which is preliminary data.</text>
</comment>
<dbReference type="PANTHER" id="PTHR11985">
    <property type="entry name" value="GLYCEROL-3-PHOSPHATE DEHYDROGENASE"/>
    <property type="match status" value="1"/>
</dbReference>
<reference evidence="8 9" key="1">
    <citation type="submission" date="2019-08" db="EMBL/GenBank/DDBJ databases">
        <title>In-depth cultivation of the pig gut microbiome towards novel bacterial diversity and tailored functional studies.</title>
        <authorList>
            <person name="Wylensek D."/>
            <person name="Hitch T.C.A."/>
            <person name="Clavel T."/>
        </authorList>
    </citation>
    <scope>NUCLEOTIDE SEQUENCE [LARGE SCALE GENOMIC DNA]</scope>
    <source>
        <strain evidence="8 9">RF-GAM-744-WT-7</strain>
    </source>
</reference>
<accession>A0A7K0K5A5</accession>
<dbReference type="GO" id="GO:0010181">
    <property type="term" value="F:FMN binding"/>
    <property type="evidence" value="ECO:0007669"/>
    <property type="project" value="InterPro"/>
</dbReference>
<dbReference type="GO" id="GO:0050660">
    <property type="term" value="F:flavin adenine dinucleotide binding"/>
    <property type="evidence" value="ECO:0007669"/>
    <property type="project" value="InterPro"/>
</dbReference>
<dbReference type="UniPathway" id="UPA00618">
    <property type="reaction ID" value="UER00673"/>
</dbReference>
<keyword evidence="4" id="KW-0274">FAD</keyword>
<dbReference type="Gene3D" id="3.50.50.60">
    <property type="entry name" value="FAD/NAD(P)-binding domain"/>
    <property type="match status" value="3"/>
</dbReference>
<evidence type="ECO:0000256" key="1">
    <source>
        <dbReference type="ARBA" id="ARBA00001974"/>
    </source>
</evidence>
<dbReference type="InterPro" id="IPR006076">
    <property type="entry name" value="FAD-dep_OxRdtase"/>
</dbReference>
<comment type="similarity">
    <text evidence="2">Belongs to the FAD-dependent glycerol-3-phosphate dehydrogenase family.</text>
</comment>
<dbReference type="GO" id="GO:0004368">
    <property type="term" value="F:glycerol-3-phosphate dehydrogenase (quinone) activity"/>
    <property type="evidence" value="ECO:0007669"/>
    <property type="project" value="UniProtKB-EC"/>
</dbReference>
<dbReference type="GO" id="GO:0019563">
    <property type="term" value="P:glycerol catabolic process"/>
    <property type="evidence" value="ECO:0007669"/>
    <property type="project" value="UniProtKB-UniPathway"/>
</dbReference>
<organism evidence="8 9">
    <name type="scientific">Mobiluncus porci</name>
    <dbReference type="NCBI Taxonomy" id="2652278"/>
    <lineage>
        <taxon>Bacteria</taxon>
        <taxon>Bacillati</taxon>
        <taxon>Actinomycetota</taxon>
        <taxon>Actinomycetes</taxon>
        <taxon>Actinomycetales</taxon>
        <taxon>Actinomycetaceae</taxon>
        <taxon>Mobiluncus</taxon>
    </lineage>
</organism>
<sequence>MQRLKTEVVVIGGGATGVGVVRDVAMRGFDTILLERADISQGTSARYHGLLHSGGRYVISDPESATQCADENAVLRRINADAIEDTHGFFVQTAIDPDDFADKFFPAARRLGVECEEVPLTQAFREEPNLNRGIKRVYRVHDATIDGWQLAWGVLESAKQYGAKVLPYHWVRGIEVSGDEVRAVKATNEKTGEEVVIDCRFVINACGPWAGQVAELAGCHDVEVVPGRGIMIGFNQRLVHHVINRLAVPGDGDILVPAHPICVIGTTDQAAKNPDFLRIYPEEVQQMLSAGEELVPSIRQARALHVWAGARPLLKDKRVQASDTRHMSRGMAIIDHLQRDGLRGFVTIVGGKVTTYRLMAQNVVNDMCHQLGEHRPCRTAEEPVPSGREKRFYQLNHRLADREADRHEEPIICECELVNRRMVLEHLEEHPEANLDDLRRQLRIGMGPCQGTFCAARTAALVYEFRNARAGDAAVGAGSSSGDSASADSASADAASLMLRLFVSNRMHGILPLLYGQELKEIALGEWVQGTLSLDRLPAPSPASCQATGDMALNHGVDRDPATLGELADKEGAQR</sequence>
<dbReference type="InterPro" id="IPR000447">
    <property type="entry name" value="G3P_DH_FAD-dep"/>
</dbReference>
<evidence type="ECO:0000256" key="4">
    <source>
        <dbReference type="ARBA" id="ARBA00022827"/>
    </source>
</evidence>
<dbReference type="InterPro" id="IPR036188">
    <property type="entry name" value="FAD/NAD-bd_sf"/>
</dbReference>
<keyword evidence="3" id="KW-0285">Flavoprotein</keyword>
<dbReference type="GO" id="GO:0005886">
    <property type="term" value="C:plasma membrane"/>
    <property type="evidence" value="ECO:0007669"/>
    <property type="project" value="InterPro"/>
</dbReference>
<dbReference type="SUPFAM" id="SSF54373">
    <property type="entry name" value="FAD-linked reductases, C-terminal domain"/>
    <property type="match status" value="1"/>
</dbReference>
<gene>
    <name evidence="8" type="primary">glpA</name>
    <name evidence="8" type="ORF">FYJ63_10565</name>
</gene>
<feature type="compositionally biased region" description="Basic and acidic residues" evidence="6">
    <location>
        <begin position="556"/>
        <end position="575"/>
    </location>
</feature>
<evidence type="ECO:0000256" key="3">
    <source>
        <dbReference type="ARBA" id="ARBA00022630"/>
    </source>
</evidence>
<comment type="cofactor">
    <cofactor evidence="1">
        <name>FAD</name>
        <dbReference type="ChEBI" id="CHEBI:57692"/>
    </cofactor>
</comment>
<evidence type="ECO:0000256" key="5">
    <source>
        <dbReference type="ARBA" id="ARBA00023002"/>
    </source>
</evidence>
<dbReference type="AlphaFoldDB" id="A0A7K0K5A5"/>
<keyword evidence="9" id="KW-1185">Reference proteome</keyword>
<name>A0A7K0K5A5_9ACTO</name>
<dbReference type="EC" id="1.1.5.3" evidence="8"/>
<evidence type="ECO:0000259" key="7">
    <source>
        <dbReference type="Pfam" id="PF01266"/>
    </source>
</evidence>
<dbReference type="EMBL" id="VUMY01000026">
    <property type="protein sequence ID" value="MST50657.1"/>
    <property type="molecule type" value="Genomic_DNA"/>
</dbReference>
<dbReference type="PANTHER" id="PTHR11985:SF35">
    <property type="entry name" value="ANAEROBIC GLYCEROL-3-PHOSPHATE DEHYDROGENASE SUBUNIT A"/>
    <property type="match status" value="1"/>
</dbReference>
<dbReference type="Proteomes" id="UP000442535">
    <property type="component" value="Unassembled WGS sequence"/>
</dbReference>
<evidence type="ECO:0000313" key="8">
    <source>
        <dbReference type="EMBL" id="MST50657.1"/>
    </source>
</evidence>
<protein>
    <submittedName>
        <fullName evidence="8">Anaerobic glycerol-3-phosphate dehydrogenase subunit A</fullName>
        <ecNumber evidence="8">1.1.5.3</ecNumber>
    </submittedName>
</protein>
<dbReference type="InterPro" id="IPR017752">
    <property type="entry name" value="G3P_DH_GlpA_su"/>
</dbReference>
<feature type="region of interest" description="Disordered" evidence="6">
    <location>
        <begin position="554"/>
        <end position="575"/>
    </location>
</feature>
<dbReference type="PROSITE" id="PS00978">
    <property type="entry name" value="FAD_G3PDH_2"/>
    <property type="match status" value="1"/>
</dbReference>
<evidence type="ECO:0000313" key="9">
    <source>
        <dbReference type="Proteomes" id="UP000442535"/>
    </source>
</evidence>
<evidence type="ECO:0000256" key="2">
    <source>
        <dbReference type="ARBA" id="ARBA00007330"/>
    </source>
</evidence>
<dbReference type="CDD" id="cd19946">
    <property type="entry name" value="GlpA-like_Fer2_BFD-like"/>
    <property type="match status" value="1"/>
</dbReference>
<dbReference type="InterPro" id="IPR041854">
    <property type="entry name" value="BFD-like_2Fe2S-bd_dom_sf"/>
</dbReference>
<dbReference type="Pfam" id="PF01266">
    <property type="entry name" value="DAO"/>
    <property type="match status" value="1"/>
</dbReference>
<dbReference type="GO" id="GO:0009331">
    <property type="term" value="C:glycerol-3-phosphate dehydrogenase (FAD) complex"/>
    <property type="evidence" value="ECO:0007669"/>
    <property type="project" value="InterPro"/>
</dbReference>
<feature type="domain" description="FAD dependent oxidoreductase" evidence="7">
    <location>
        <begin position="8"/>
        <end position="356"/>
    </location>
</feature>